<evidence type="ECO:0000313" key="2">
    <source>
        <dbReference type="EMBL" id="MCE7007922.1"/>
    </source>
</evidence>
<accession>A0ABS8ZK51</accession>
<comment type="caution">
    <text evidence="2">The sequence shown here is derived from an EMBL/GenBank/DDBJ whole genome shotgun (WGS) entry which is preliminary data.</text>
</comment>
<dbReference type="RefSeq" id="WP_233731037.1">
    <property type="nucleotide sequence ID" value="NZ_JAJVCN010000003.1"/>
</dbReference>
<feature type="compositionally biased region" description="Gly residues" evidence="1">
    <location>
        <begin position="224"/>
        <end position="245"/>
    </location>
</feature>
<proteinExistence type="predicted"/>
<evidence type="ECO:0000256" key="1">
    <source>
        <dbReference type="SAM" id="MobiDB-lite"/>
    </source>
</evidence>
<gene>
    <name evidence="2" type="ORF">LWC34_34645</name>
</gene>
<dbReference type="Gene3D" id="1.20.1260.20">
    <property type="entry name" value="PPE superfamily"/>
    <property type="match status" value="1"/>
</dbReference>
<evidence type="ECO:0000313" key="3">
    <source>
        <dbReference type="Proteomes" id="UP001521150"/>
    </source>
</evidence>
<keyword evidence="3" id="KW-1185">Reference proteome</keyword>
<sequence length="405" mass="40850">MTVVPPYVCTGDNGTLYEQFHVDVQGSGQLRENAAIFDKLATEYNQHKFALKDALNGIQVTYTGQGAEMMRGAFEPLIESVGQGFDLCRRSSVLLTDQGGGFDTAQSKIHKPVDVPEKPWLYSITPWDTEHDVAIQRNSQIDSANQQAFSQYAKTSLSNSNGAPRFDSASAGFGEITVRDSQPSNPGNPEHGGGRFGGGTGRSGGRQPGDRPDPVEPVRPPTRGGDGGVQPGGVLGGERPGGGIAPGARPGEGTDLQDYVPPPNSSQGLGASGGPTASRDGFGSTGGFAQFGNYAGGAGGASGGPGGAGSGYGRGVGGAGGAGTGAAPRGPGAVAGIGLETGSRSPAAMTRSGTLGTAMPAGGLGGGAARQEEDDEHATPTYLVNEDNGDQIIGDLPRTPPSVID</sequence>
<feature type="compositionally biased region" description="Low complexity" evidence="1">
    <location>
        <begin position="325"/>
        <end position="338"/>
    </location>
</feature>
<feature type="region of interest" description="Disordered" evidence="1">
    <location>
        <begin position="176"/>
        <end position="405"/>
    </location>
</feature>
<name>A0ABS8ZK51_9PSEU</name>
<dbReference type="Proteomes" id="UP001521150">
    <property type="component" value="Unassembled WGS sequence"/>
</dbReference>
<organism evidence="2 3">
    <name type="scientific">Kibdelosporangium philippinense</name>
    <dbReference type="NCBI Taxonomy" id="211113"/>
    <lineage>
        <taxon>Bacteria</taxon>
        <taxon>Bacillati</taxon>
        <taxon>Actinomycetota</taxon>
        <taxon>Actinomycetes</taxon>
        <taxon>Pseudonocardiales</taxon>
        <taxon>Pseudonocardiaceae</taxon>
        <taxon>Kibdelosporangium</taxon>
    </lineage>
</organism>
<dbReference type="EMBL" id="JAJVCN010000003">
    <property type="protein sequence ID" value="MCE7007922.1"/>
    <property type="molecule type" value="Genomic_DNA"/>
</dbReference>
<dbReference type="InterPro" id="IPR038332">
    <property type="entry name" value="PPE_sf"/>
</dbReference>
<feature type="compositionally biased region" description="Gly residues" evidence="1">
    <location>
        <begin position="294"/>
        <end position="324"/>
    </location>
</feature>
<protein>
    <submittedName>
        <fullName evidence="2">Uncharacterized protein</fullName>
    </submittedName>
</protein>
<feature type="compositionally biased region" description="Gly residues" evidence="1">
    <location>
        <begin position="190"/>
        <end position="207"/>
    </location>
</feature>
<reference evidence="2 3" key="1">
    <citation type="submission" date="2021-12" db="EMBL/GenBank/DDBJ databases">
        <title>Genome sequence of Kibdelosporangium philippinense ATCC 49844.</title>
        <authorList>
            <person name="Fedorov E.A."/>
            <person name="Omeragic M."/>
            <person name="Shalygina K.F."/>
            <person name="Maclea K.S."/>
        </authorList>
    </citation>
    <scope>NUCLEOTIDE SEQUENCE [LARGE SCALE GENOMIC DNA]</scope>
    <source>
        <strain evidence="2 3">ATCC 49844</strain>
    </source>
</reference>